<organism evidence="4 5">
    <name type="scientific">Methylobacterium phyllostachyos</name>
    <dbReference type="NCBI Taxonomy" id="582672"/>
    <lineage>
        <taxon>Bacteria</taxon>
        <taxon>Pseudomonadati</taxon>
        <taxon>Pseudomonadota</taxon>
        <taxon>Alphaproteobacteria</taxon>
        <taxon>Hyphomicrobiales</taxon>
        <taxon>Methylobacteriaceae</taxon>
        <taxon>Methylobacterium</taxon>
    </lineage>
</organism>
<name>A0A1H0BHE2_9HYPH</name>
<dbReference type="Proteomes" id="UP000198704">
    <property type="component" value="Unassembled WGS sequence"/>
</dbReference>
<gene>
    <name evidence="4" type="ORF">SAMN05216360_108177</name>
</gene>
<comment type="similarity">
    <text evidence="1">To bacterial alkanal monooxygenase alpha and beta chains.</text>
</comment>
<proteinExistence type="predicted"/>
<dbReference type="Pfam" id="PF00296">
    <property type="entry name" value="Bac_luciferase"/>
    <property type="match status" value="1"/>
</dbReference>
<dbReference type="STRING" id="582672.SAMN05216360_108177"/>
<dbReference type="GO" id="GO:0016705">
    <property type="term" value="F:oxidoreductase activity, acting on paired donors, with incorporation or reduction of molecular oxygen"/>
    <property type="evidence" value="ECO:0007669"/>
    <property type="project" value="InterPro"/>
</dbReference>
<dbReference type="PANTHER" id="PTHR30137:SF6">
    <property type="entry name" value="LUCIFERASE-LIKE MONOOXYGENASE"/>
    <property type="match status" value="1"/>
</dbReference>
<sequence length="355" mass="38257">MPSRRPAQAPISPSMTPLSVLDLSFVSAESTPAQALHDTLALARHVDGLGYRRYWLAEHHALPNVASPAPEIMIGQIAAATRNLRVGSGGIMLPNHAPLMVAERFRVLEALFPGRIDLGLGRAPGTDGLTARALRRREAPGEGGGDDFLDRLQELLFWDGGFPEGHPFTRIEASPAGVPLPPLFLLGSSDYSARLAAEIGCGFGFAQHFSGMPAEPPMLDYRNRFQPTRLGTQPHAILAVAAICASTDAEAERLASSARLATLRRERGEYRPLPSLAEALAYPYSDGERIQIERGRDRLHVGSPETLRARLADMVARTQADELMIVSAIPDQAARHESYALLAQAWGLAATSQAA</sequence>
<reference evidence="5" key="1">
    <citation type="submission" date="2016-10" db="EMBL/GenBank/DDBJ databases">
        <authorList>
            <person name="Varghese N."/>
            <person name="Submissions S."/>
        </authorList>
    </citation>
    <scope>NUCLEOTIDE SEQUENCE [LARGE SCALE GENOMIC DNA]</scope>
    <source>
        <strain evidence="5">BL47</strain>
    </source>
</reference>
<dbReference type="PANTHER" id="PTHR30137">
    <property type="entry name" value="LUCIFERASE-LIKE MONOOXYGENASE"/>
    <property type="match status" value="1"/>
</dbReference>
<dbReference type="SUPFAM" id="SSF51679">
    <property type="entry name" value="Bacterial luciferase-like"/>
    <property type="match status" value="1"/>
</dbReference>
<dbReference type="InterPro" id="IPR011251">
    <property type="entry name" value="Luciferase-like_dom"/>
</dbReference>
<dbReference type="InterPro" id="IPR050766">
    <property type="entry name" value="Bact_Lucif_Oxidored"/>
</dbReference>
<evidence type="ECO:0000313" key="5">
    <source>
        <dbReference type="Proteomes" id="UP000198704"/>
    </source>
</evidence>
<evidence type="ECO:0000259" key="3">
    <source>
        <dbReference type="Pfam" id="PF00296"/>
    </source>
</evidence>
<dbReference type="InterPro" id="IPR036661">
    <property type="entry name" value="Luciferase-like_sf"/>
</dbReference>
<dbReference type="FunFam" id="3.20.20.30:FF:000002">
    <property type="entry name" value="LLM class flavin-dependent oxidoreductase"/>
    <property type="match status" value="1"/>
</dbReference>
<dbReference type="EMBL" id="FNHS01000008">
    <property type="protein sequence ID" value="SDN45074.1"/>
    <property type="molecule type" value="Genomic_DNA"/>
</dbReference>
<keyword evidence="5" id="KW-1185">Reference proteome</keyword>
<evidence type="ECO:0000256" key="2">
    <source>
        <dbReference type="ARBA" id="ARBA00074555"/>
    </source>
</evidence>
<evidence type="ECO:0000256" key="1">
    <source>
        <dbReference type="ARBA" id="ARBA00007789"/>
    </source>
</evidence>
<accession>A0A1H0BHE2</accession>
<dbReference type="NCBIfam" id="TIGR03558">
    <property type="entry name" value="oxido_grp_1"/>
    <property type="match status" value="1"/>
</dbReference>
<evidence type="ECO:0000313" key="4">
    <source>
        <dbReference type="EMBL" id="SDN45074.1"/>
    </source>
</evidence>
<dbReference type="Gene3D" id="3.20.20.30">
    <property type="entry name" value="Luciferase-like domain"/>
    <property type="match status" value="1"/>
</dbReference>
<feature type="domain" description="Luciferase-like" evidence="3">
    <location>
        <begin position="18"/>
        <end position="317"/>
    </location>
</feature>
<dbReference type="AlphaFoldDB" id="A0A1H0BHE2"/>
<dbReference type="InterPro" id="IPR019949">
    <property type="entry name" value="CmoO-like"/>
</dbReference>
<protein>
    <recommendedName>
        <fullName evidence="2">Luciferase-like monooxygenase</fullName>
    </recommendedName>
</protein>
<dbReference type="GO" id="GO:0005829">
    <property type="term" value="C:cytosol"/>
    <property type="evidence" value="ECO:0007669"/>
    <property type="project" value="TreeGrafter"/>
</dbReference>